<name>A0A345DYX2_9EURY</name>
<accession>A0A345DYX2</accession>
<dbReference type="KEGG" id="haq:DU484_18120"/>
<dbReference type="KEGG" id="haj:DU500_01160"/>
<evidence type="ECO:0000313" key="4">
    <source>
        <dbReference type="Proteomes" id="UP000253273"/>
    </source>
</evidence>
<proteinExistence type="predicted"/>
<dbReference type="AlphaFoldDB" id="A0A345DYX2"/>
<dbReference type="Proteomes" id="UP000252985">
    <property type="component" value="Chromosome"/>
</dbReference>
<organism evidence="1 4">
    <name type="scientific">Haloplanus rubicundus</name>
    <dbReference type="NCBI Taxonomy" id="1547898"/>
    <lineage>
        <taxon>Archaea</taxon>
        <taxon>Methanobacteriati</taxon>
        <taxon>Methanobacteriota</taxon>
        <taxon>Stenosarchaea group</taxon>
        <taxon>Halobacteria</taxon>
        <taxon>Halobacteriales</taxon>
        <taxon>Haloferacaceae</taxon>
        <taxon>Haloplanus</taxon>
    </lineage>
</organism>
<dbReference type="RefSeq" id="WP_114584298.1">
    <property type="nucleotide sequence ID" value="NZ_CP031148.1"/>
</dbReference>
<dbReference type="EMBL" id="CP031150">
    <property type="protein sequence ID" value="AXG05144.1"/>
    <property type="molecule type" value="Genomic_DNA"/>
</dbReference>
<reference evidence="2 3" key="1">
    <citation type="submission" date="2018-07" db="EMBL/GenBank/DDBJ databases">
        <title>Genome sequences of Haloplanus sp. CBA1112.</title>
        <authorList>
            <person name="Kim Y.B."/>
            <person name="Roh S.W."/>
        </authorList>
    </citation>
    <scope>NUCLEOTIDE SEQUENCE [LARGE SCALE GENOMIC DNA]</scope>
    <source>
        <strain evidence="2 3">CBA1112</strain>
    </source>
</reference>
<dbReference type="Proteomes" id="UP000253273">
    <property type="component" value="Chromosome"/>
</dbReference>
<reference evidence="1 4" key="2">
    <citation type="submission" date="2018-07" db="EMBL/GenBank/DDBJ databases">
        <title>Genome sequences of Haloplanus sp. CBA1113.</title>
        <authorList>
            <person name="Kim Y.B."/>
            <person name="Roh S.W."/>
        </authorList>
    </citation>
    <scope>NUCLEOTIDE SEQUENCE [LARGE SCALE GENOMIC DNA]</scope>
    <source>
        <strain evidence="1 4">CBA1113</strain>
    </source>
</reference>
<sequence>MLHVHHGTGVSRYSSTVSQKLAAIIRTVDDVRGGSDDGRKGGREWWCLCGLFRVPRHPLSHRISTP</sequence>
<evidence type="ECO:0000313" key="1">
    <source>
        <dbReference type="EMBL" id="AXG05144.1"/>
    </source>
</evidence>
<gene>
    <name evidence="2" type="ORF">DU484_18120</name>
    <name evidence="1" type="ORF">DU500_01160</name>
</gene>
<accession>A0A345EHE4</accession>
<evidence type="ECO:0000313" key="2">
    <source>
        <dbReference type="EMBL" id="AXG11616.1"/>
    </source>
</evidence>
<keyword evidence="4" id="KW-1185">Reference proteome</keyword>
<evidence type="ECO:0000313" key="3">
    <source>
        <dbReference type="Proteomes" id="UP000252985"/>
    </source>
</evidence>
<dbReference type="GeneID" id="37288936"/>
<protein>
    <submittedName>
        <fullName evidence="1">Uncharacterized protein</fullName>
    </submittedName>
</protein>
<dbReference type="EMBL" id="CP031148">
    <property type="protein sequence ID" value="AXG11616.1"/>
    <property type="molecule type" value="Genomic_DNA"/>
</dbReference>